<evidence type="ECO:0000259" key="1">
    <source>
        <dbReference type="Pfam" id="PF00535"/>
    </source>
</evidence>
<reference evidence="2 3" key="1">
    <citation type="journal article" date="2019" name="Int. J. Syst. Evol. Microbiol.">
        <title>The Global Catalogue of Microorganisms (GCM) 10K type strain sequencing project: providing services to taxonomists for standard genome sequencing and annotation.</title>
        <authorList>
            <consortium name="The Broad Institute Genomics Platform"/>
            <consortium name="The Broad Institute Genome Sequencing Center for Infectious Disease"/>
            <person name="Wu L."/>
            <person name="Ma J."/>
        </authorList>
    </citation>
    <scope>NUCLEOTIDE SEQUENCE [LARGE SCALE GENOMIC DNA]</scope>
    <source>
        <strain evidence="2 3">JCM 12774</strain>
    </source>
</reference>
<accession>A0ABN0XXL8</accession>
<dbReference type="Pfam" id="PF00535">
    <property type="entry name" value="Glycos_transf_2"/>
    <property type="match status" value="1"/>
</dbReference>
<evidence type="ECO:0000313" key="3">
    <source>
        <dbReference type="Proteomes" id="UP001500340"/>
    </source>
</evidence>
<dbReference type="Proteomes" id="UP001500340">
    <property type="component" value="Unassembled WGS sequence"/>
</dbReference>
<dbReference type="Gene3D" id="3.90.550.10">
    <property type="entry name" value="Spore Coat Polysaccharide Biosynthesis Protein SpsA, Chain A"/>
    <property type="match status" value="1"/>
</dbReference>
<feature type="domain" description="Glycosyltransferase 2-like" evidence="1">
    <location>
        <begin position="4"/>
        <end position="147"/>
    </location>
</feature>
<dbReference type="PANTHER" id="PTHR43685:SF2">
    <property type="entry name" value="GLYCOSYLTRANSFERASE 2-LIKE DOMAIN-CONTAINING PROTEIN"/>
    <property type="match status" value="1"/>
</dbReference>
<dbReference type="InterPro" id="IPR050834">
    <property type="entry name" value="Glycosyltransf_2"/>
</dbReference>
<dbReference type="SUPFAM" id="SSF53448">
    <property type="entry name" value="Nucleotide-diphospho-sugar transferases"/>
    <property type="match status" value="1"/>
</dbReference>
<dbReference type="InterPro" id="IPR001173">
    <property type="entry name" value="Glyco_trans_2-like"/>
</dbReference>
<dbReference type="PANTHER" id="PTHR43685">
    <property type="entry name" value="GLYCOSYLTRANSFERASE"/>
    <property type="match status" value="1"/>
</dbReference>
<dbReference type="EMBL" id="BAAACX010000004">
    <property type="protein sequence ID" value="GAA0375782.1"/>
    <property type="molecule type" value="Genomic_DNA"/>
</dbReference>
<comment type="caution">
    <text evidence="2">The sequence shown here is derived from an EMBL/GenBank/DDBJ whole genome shotgun (WGS) entry which is preliminary data.</text>
</comment>
<dbReference type="CDD" id="cd00761">
    <property type="entry name" value="Glyco_tranf_GTA_type"/>
    <property type="match status" value="1"/>
</dbReference>
<proteinExistence type="predicted"/>
<dbReference type="RefSeq" id="WP_343856766.1">
    <property type="nucleotide sequence ID" value="NZ_BAAACX010000004.1"/>
</dbReference>
<protein>
    <recommendedName>
        <fullName evidence="1">Glycosyltransferase 2-like domain-containing protein</fullName>
    </recommendedName>
</protein>
<sequence length="306" mass="35672">MTISLIITTKNKANYLDLTLYGLQRQSYKNFETIIVNDGSSDETDEVVAKWSKILYPLKYIRNTSSIGAGNARNIALDKVSRDYVLFLDDDRLLDLNGVKEHVLANRDNTTSFICGNRWETYSGITQKSRDIFYSLMDKGELSRYRRHIEPMPRVMSKAYRERGHSWSLKWFLILTGNLSVPMSILEKVNGFDGSLERLEDLEMGYRAFNLGYDVRFIDRIESYHLAHSRYNYDKVMAGVYSKLKFKHSSLQIQLLEPFLTGAICLHEYEYLVNLQHEKEMKCNCHKGGDCERILYFTNNSTNKRK</sequence>
<organism evidence="2 3">
    <name type="scientific">Paenibacillus motobuensis</name>
    <dbReference type="NCBI Taxonomy" id="295324"/>
    <lineage>
        <taxon>Bacteria</taxon>
        <taxon>Bacillati</taxon>
        <taxon>Bacillota</taxon>
        <taxon>Bacilli</taxon>
        <taxon>Bacillales</taxon>
        <taxon>Paenibacillaceae</taxon>
        <taxon>Paenibacillus</taxon>
    </lineage>
</organism>
<gene>
    <name evidence="2" type="ORF">GCM10008933_03690</name>
</gene>
<evidence type="ECO:0000313" key="2">
    <source>
        <dbReference type="EMBL" id="GAA0375782.1"/>
    </source>
</evidence>
<name>A0ABN0XXL8_9BACL</name>
<dbReference type="InterPro" id="IPR029044">
    <property type="entry name" value="Nucleotide-diphossugar_trans"/>
</dbReference>
<keyword evidence="3" id="KW-1185">Reference proteome</keyword>